<dbReference type="EMBL" id="VHLG01000004">
    <property type="protein sequence ID" value="TPW31095.1"/>
    <property type="molecule type" value="Genomic_DNA"/>
</dbReference>
<comment type="caution">
    <text evidence="2">The sequence shown here is derived from an EMBL/GenBank/DDBJ whole genome shotgun (WGS) entry which is preliminary data.</text>
</comment>
<sequence length="62" mass="6463">MMKLTASLALVSFVASDAFATEIASRNASLMPIENESSIVEMAAESPVADDAVVAFDADIID</sequence>
<reference evidence="2 3" key="1">
    <citation type="submission" date="2019-06" db="EMBL/GenBank/DDBJ databases">
        <authorList>
            <person name="Li M."/>
        </authorList>
    </citation>
    <scope>NUCLEOTIDE SEQUENCE [LARGE SCALE GENOMIC DNA]</scope>
    <source>
        <strain evidence="2 3">BGMRC2036</strain>
    </source>
</reference>
<accession>A0A506UE33</accession>
<feature type="signal peptide" evidence="1">
    <location>
        <begin position="1"/>
        <end position="20"/>
    </location>
</feature>
<feature type="chain" id="PRO_5021190151" evidence="1">
    <location>
        <begin position="21"/>
        <end position="62"/>
    </location>
</feature>
<dbReference type="RefSeq" id="WP_141148966.1">
    <property type="nucleotide sequence ID" value="NZ_VHLG01000004.1"/>
</dbReference>
<dbReference type="Proteomes" id="UP000318801">
    <property type="component" value="Unassembled WGS sequence"/>
</dbReference>
<protein>
    <submittedName>
        <fullName evidence="2">Uncharacterized protein</fullName>
    </submittedName>
</protein>
<evidence type="ECO:0000313" key="3">
    <source>
        <dbReference type="Proteomes" id="UP000318801"/>
    </source>
</evidence>
<dbReference type="AlphaFoldDB" id="A0A506UE33"/>
<gene>
    <name evidence="2" type="ORF">FJU08_10610</name>
</gene>
<keyword evidence="1" id="KW-0732">Signal</keyword>
<evidence type="ECO:0000313" key="2">
    <source>
        <dbReference type="EMBL" id="TPW31095.1"/>
    </source>
</evidence>
<proteinExistence type="predicted"/>
<organism evidence="2 3">
    <name type="scientific">Martelella alba</name>
    <dbReference type="NCBI Taxonomy" id="2590451"/>
    <lineage>
        <taxon>Bacteria</taxon>
        <taxon>Pseudomonadati</taxon>
        <taxon>Pseudomonadota</taxon>
        <taxon>Alphaproteobacteria</taxon>
        <taxon>Hyphomicrobiales</taxon>
        <taxon>Aurantimonadaceae</taxon>
        <taxon>Martelella</taxon>
    </lineage>
</organism>
<evidence type="ECO:0000256" key="1">
    <source>
        <dbReference type="SAM" id="SignalP"/>
    </source>
</evidence>
<name>A0A506UE33_9HYPH</name>
<keyword evidence="3" id="KW-1185">Reference proteome</keyword>